<feature type="chain" id="PRO_5035278831" description="Secreted protein" evidence="1">
    <location>
        <begin position="26"/>
        <end position="107"/>
    </location>
</feature>
<evidence type="ECO:0000313" key="3">
    <source>
        <dbReference type="Proteomes" id="UP000734854"/>
    </source>
</evidence>
<organism evidence="2 3">
    <name type="scientific">Zingiber officinale</name>
    <name type="common">Ginger</name>
    <name type="synonym">Amomum zingiber</name>
    <dbReference type="NCBI Taxonomy" id="94328"/>
    <lineage>
        <taxon>Eukaryota</taxon>
        <taxon>Viridiplantae</taxon>
        <taxon>Streptophyta</taxon>
        <taxon>Embryophyta</taxon>
        <taxon>Tracheophyta</taxon>
        <taxon>Spermatophyta</taxon>
        <taxon>Magnoliopsida</taxon>
        <taxon>Liliopsida</taxon>
        <taxon>Zingiberales</taxon>
        <taxon>Zingiberaceae</taxon>
        <taxon>Zingiber</taxon>
    </lineage>
</organism>
<evidence type="ECO:0008006" key="4">
    <source>
        <dbReference type="Google" id="ProtNLM"/>
    </source>
</evidence>
<gene>
    <name evidence="2" type="ORF">ZIOFF_016945</name>
</gene>
<keyword evidence="3" id="KW-1185">Reference proteome</keyword>
<comment type="caution">
    <text evidence="2">The sequence shown here is derived from an EMBL/GenBank/DDBJ whole genome shotgun (WGS) entry which is preliminary data.</text>
</comment>
<dbReference type="Proteomes" id="UP000734854">
    <property type="component" value="Unassembled WGS sequence"/>
</dbReference>
<sequence length="107" mass="12265">MQEMLIKLLIIFHMYISIFFPLANCCVGDNLLPFFCEHMPILQILIGTFCFRSKSRTTMPSPVKPKMNVRLHNPIVNCSKCNYQICDVSVGLASMLRIVTMSFPFKS</sequence>
<name>A0A8J5LHZ6_ZINOF</name>
<proteinExistence type="predicted"/>
<feature type="signal peptide" evidence="1">
    <location>
        <begin position="1"/>
        <end position="25"/>
    </location>
</feature>
<dbReference type="EMBL" id="JACMSC010000005">
    <property type="protein sequence ID" value="KAG6519916.1"/>
    <property type="molecule type" value="Genomic_DNA"/>
</dbReference>
<evidence type="ECO:0000256" key="1">
    <source>
        <dbReference type="SAM" id="SignalP"/>
    </source>
</evidence>
<reference evidence="2 3" key="1">
    <citation type="submission" date="2020-08" db="EMBL/GenBank/DDBJ databases">
        <title>Plant Genome Project.</title>
        <authorList>
            <person name="Zhang R.-G."/>
        </authorList>
    </citation>
    <scope>NUCLEOTIDE SEQUENCE [LARGE SCALE GENOMIC DNA]</scope>
    <source>
        <tissue evidence="2">Rhizome</tissue>
    </source>
</reference>
<protein>
    <recommendedName>
        <fullName evidence="4">Secreted protein</fullName>
    </recommendedName>
</protein>
<accession>A0A8J5LHZ6</accession>
<dbReference type="AlphaFoldDB" id="A0A8J5LHZ6"/>
<keyword evidence="1" id="KW-0732">Signal</keyword>
<evidence type="ECO:0000313" key="2">
    <source>
        <dbReference type="EMBL" id="KAG6519916.1"/>
    </source>
</evidence>